<evidence type="ECO:0000256" key="2">
    <source>
        <dbReference type="SAM" id="SignalP"/>
    </source>
</evidence>
<dbReference type="AlphaFoldDB" id="A0A7X0AZR8"/>
<feature type="chain" id="PRO_5031211536" description="DUF1838 domain-containing protein" evidence="2">
    <location>
        <begin position="33"/>
        <end position="336"/>
    </location>
</feature>
<dbReference type="PROSITE" id="PS51318">
    <property type="entry name" value="TAT"/>
    <property type="match status" value="1"/>
</dbReference>
<feature type="compositionally biased region" description="Pro residues" evidence="1">
    <location>
        <begin position="322"/>
        <end position="336"/>
    </location>
</feature>
<dbReference type="EMBL" id="JACIIZ010000010">
    <property type="protein sequence ID" value="MBB6253103.1"/>
    <property type="molecule type" value="Genomic_DNA"/>
</dbReference>
<feature type="compositionally biased region" description="Polar residues" evidence="1">
    <location>
        <begin position="302"/>
        <end position="314"/>
    </location>
</feature>
<evidence type="ECO:0000313" key="4">
    <source>
        <dbReference type="Proteomes" id="UP000539175"/>
    </source>
</evidence>
<organism evidence="3 4">
    <name type="scientific">Nitrospirillum iridis</name>
    <dbReference type="NCBI Taxonomy" id="765888"/>
    <lineage>
        <taxon>Bacteria</taxon>
        <taxon>Pseudomonadati</taxon>
        <taxon>Pseudomonadota</taxon>
        <taxon>Alphaproteobacteria</taxon>
        <taxon>Rhodospirillales</taxon>
        <taxon>Azospirillaceae</taxon>
        <taxon>Nitrospirillum</taxon>
    </lineage>
</organism>
<dbReference type="InterPro" id="IPR006311">
    <property type="entry name" value="TAT_signal"/>
</dbReference>
<gene>
    <name evidence="3" type="ORF">FHS74_003672</name>
</gene>
<sequence length="336" mass="37296">MSGPELTRRESLGLATMAAAAGALGLASPARAAAPAFLTRIDFKDPKWNRDAYARLDMDVDPTKQKVGWFRGAVYGVRDNEAVRSLFSVDGFSVVRSQQLPDGSWRRMLREIGFYRDLQTGQLMDTWHNPYTNEDVRVVPIANDPFNFTISEFLPEPPSYGGLNKDKPPKRPFLMNWTDGPDGTVHLSTDIHLFYPSALQPDKWPRESTGAFNRVSEMFHYVVKRQDLENPAMTHVPAVGSWSRITPWLPWMLMGQAAGCISYFCSFGTVSGIDQLPADLVAKARAMDPKWLSAPDSDYGPSLSSLENYARQQTPAAVPAGWAPPSPPPPRTLPGR</sequence>
<protein>
    <recommendedName>
        <fullName evidence="5">DUF1838 domain-containing protein</fullName>
    </recommendedName>
</protein>
<dbReference type="InterPro" id="IPR014990">
    <property type="entry name" value="DUF1838"/>
</dbReference>
<dbReference type="Proteomes" id="UP000539175">
    <property type="component" value="Unassembled WGS sequence"/>
</dbReference>
<name>A0A7X0AZR8_9PROT</name>
<reference evidence="3 4" key="1">
    <citation type="submission" date="2020-08" db="EMBL/GenBank/DDBJ databases">
        <title>Genomic Encyclopedia of Type Strains, Phase IV (KMG-IV): sequencing the most valuable type-strain genomes for metagenomic binning, comparative biology and taxonomic classification.</title>
        <authorList>
            <person name="Goeker M."/>
        </authorList>
    </citation>
    <scope>NUCLEOTIDE SEQUENCE [LARGE SCALE GENOMIC DNA]</scope>
    <source>
        <strain evidence="3 4">DSM 22198</strain>
    </source>
</reference>
<proteinExistence type="predicted"/>
<dbReference type="RefSeq" id="WP_184803177.1">
    <property type="nucleotide sequence ID" value="NZ_JACIIZ010000010.1"/>
</dbReference>
<evidence type="ECO:0000313" key="3">
    <source>
        <dbReference type="EMBL" id="MBB6253103.1"/>
    </source>
</evidence>
<evidence type="ECO:0008006" key="5">
    <source>
        <dbReference type="Google" id="ProtNLM"/>
    </source>
</evidence>
<comment type="caution">
    <text evidence="3">The sequence shown here is derived from an EMBL/GenBank/DDBJ whole genome shotgun (WGS) entry which is preliminary data.</text>
</comment>
<evidence type="ECO:0000256" key="1">
    <source>
        <dbReference type="SAM" id="MobiDB-lite"/>
    </source>
</evidence>
<keyword evidence="4" id="KW-1185">Reference proteome</keyword>
<accession>A0A7X0AZR8</accession>
<dbReference type="Pfam" id="PF08894">
    <property type="entry name" value="DUF1838"/>
    <property type="match status" value="1"/>
</dbReference>
<keyword evidence="2" id="KW-0732">Signal</keyword>
<feature type="signal peptide" evidence="2">
    <location>
        <begin position="1"/>
        <end position="32"/>
    </location>
</feature>
<feature type="region of interest" description="Disordered" evidence="1">
    <location>
        <begin position="293"/>
        <end position="336"/>
    </location>
</feature>